<reference evidence="2" key="1">
    <citation type="journal article" date="2019" name="Int. J. Syst. Evol. Microbiol.">
        <title>The Global Catalogue of Microorganisms (GCM) 10K type strain sequencing project: providing services to taxonomists for standard genome sequencing and annotation.</title>
        <authorList>
            <consortium name="The Broad Institute Genomics Platform"/>
            <consortium name="The Broad Institute Genome Sequencing Center for Infectious Disease"/>
            <person name="Wu L."/>
            <person name="Ma J."/>
        </authorList>
    </citation>
    <scope>NUCLEOTIDE SEQUENCE [LARGE SCALE GENOMIC DNA]</scope>
    <source>
        <strain evidence="2">JCM 3296</strain>
    </source>
</reference>
<proteinExistence type="predicted"/>
<dbReference type="RefSeq" id="WP_189252025.1">
    <property type="nucleotide sequence ID" value="NZ_BMRE01000001.1"/>
</dbReference>
<sequence>MSHRLSLPDLVDVVRPTRPVASVYLGSSPLRAWRARWHRLADQLRCDGAGADVVAAIGEVLQRARSLYPAADTLVAFAGEELPPRVFHTPGLRHLDLAWFSSPAHVLPVLAWLQERPPRVAVTAGRCCTDLAAGGERISLNYPELQWLPGVRSAAAACAEMLGRQEARLLVVAGEDEVVGALWEALPAPVRRDVVVRWTGRDLTPSRIAAETRAAARSWTEGVLADFNDRGRARNLSVEGADHTLAALAAGRLDDLIVGYPEDVTATAWYGPAPTDVARGWSPSRRCGLLADVAVRAALLSGTRVHVITTGTPSAPFEGIGGLCRAQLSLVRS</sequence>
<name>A0ABQ2UCH7_9PSEU</name>
<protein>
    <submittedName>
        <fullName evidence="1">Uncharacterized protein</fullName>
    </submittedName>
</protein>
<evidence type="ECO:0000313" key="1">
    <source>
        <dbReference type="EMBL" id="GGU17672.1"/>
    </source>
</evidence>
<evidence type="ECO:0000313" key="2">
    <source>
        <dbReference type="Proteomes" id="UP000649573"/>
    </source>
</evidence>
<accession>A0ABQ2UCH7</accession>
<dbReference type="Proteomes" id="UP000649573">
    <property type="component" value="Unassembled WGS sequence"/>
</dbReference>
<comment type="caution">
    <text evidence="1">The sequence shown here is derived from an EMBL/GenBank/DDBJ whole genome shotgun (WGS) entry which is preliminary data.</text>
</comment>
<keyword evidence="2" id="KW-1185">Reference proteome</keyword>
<gene>
    <name evidence="1" type="ORF">GCM10010178_07150</name>
</gene>
<organism evidence="1 2">
    <name type="scientific">Lentzea flava</name>
    <dbReference type="NCBI Taxonomy" id="103732"/>
    <lineage>
        <taxon>Bacteria</taxon>
        <taxon>Bacillati</taxon>
        <taxon>Actinomycetota</taxon>
        <taxon>Actinomycetes</taxon>
        <taxon>Pseudonocardiales</taxon>
        <taxon>Pseudonocardiaceae</taxon>
        <taxon>Lentzea</taxon>
    </lineage>
</organism>
<dbReference type="EMBL" id="BMRE01000001">
    <property type="protein sequence ID" value="GGU17672.1"/>
    <property type="molecule type" value="Genomic_DNA"/>
</dbReference>